<name>A0A914PD35_9BILA</name>
<evidence type="ECO:0000313" key="1">
    <source>
        <dbReference type="Proteomes" id="UP000887578"/>
    </source>
</evidence>
<keyword evidence="1" id="KW-1185">Reference proteome</keyword>
<dbReference type="Proteomes" id="UP000887578">
    <property type="component" value="Unplaced"/>
</dbReference>
<organism evidence="1 2">
    <name type="scientific">Panagrolaimus davidi</name>
    <dbReference type="NCBI Taxonomy" id="227884"/>
    <lineage>
        <taxon>Eukaryota</taxon>
        <taxon>Metazoa</taxon>
        <taxon>Ecdysozoa</taxon>
        <taxon>Nematoda</taxon>
        <taxon>Chromadorea</taxon>
        <taxon>Rhabditida</taxon>
        <taxon>Tylenchina</taxon>
        <taxon>Panagrolaimomorpha</taxon>
        <taxon>Panagrolaimoidea</taxon>
        <taxon>Panagrolaimidae</taxon>
        <taxon>Panagrolaimus</taxon>
    </lineage>
</organism>
<protein>
    <submittedName>
        <fullName evidence="2">Uncharacterized protein</fullName>
    </submittedName>
</protein>
<dbReference type="AlphaFoldDB" id="A0A914PD35"/>
<accession>A0A914PD35</accession>
<reference evidence="2" key="1">
    <citation type="submission" date="2022-11" db="UniProtKB">
        <authorList>
            <consortium name="WormBaseParasite"/>
        </authorList>
    </citation>
    <scope>IDENTIFICATION</scope>
</reference>
<dbReference type="WBParaSite" id="PDA_v2.g16054.t1">
    <property type="protein sequence ID" value="PDA_v2.g16054.t1"/>
    <property type="gene ID" value="PDA_v2.g16054"/>
</dbReference>
<evidence type="ECO:0000313" key="2">
    <source>
        <dbReference type="WBParaSite" id="PDA_v2.g16054.t1"/>
    </source>
</evidence>
<proteinExistence type="predicted"/>
<sequence>MDTIIDLWIIASGLEYDGLEYHLKPDWGFTIKRDAKHQKYIFFDTFRGPGSDIYRLEVKVIDTKTFGEKYYLISPIKEITDILIKVKELPLENVKCVLFQFMNDDVKKETKIAKLLESYYKQYNIRLFCCSANSIFCSTILDIAEEFGVEDSQSLVFIRGDQVRCITIKRENDNFSISADNCFNAIFFFEFMDLAILEKQRCSFYFKPFNDYLLESEYLMKNRNRKFTTFQFFKSLVSNSIMFQIPDFSDWENKIEKEEDIPETKETSINKMMMVVSDIVTIKDTENLLTNVENSDNELIEWKLNDDISALIFESDPFVL</sequence>